<reference evidence="1 2" key="1">
    <citation type="submission" date="2016-09" db="EMBL/GenBank/DDBJ databases">
        <title>Genome Sequence of Lactobacillus sunkii Strain CG01.</title>
        <authorList>
            <person name="Poehlein A."/>
            <person name="Gabris C."/>
            <person name="Bengelsdorf F.R."/>
            <person name="Duerre P."/>
            <person name="Daniel R."/>
        </authorList>
    </citation>
    <scope>NUCLEOTIDE SEQUENCE [LARGE SCALE GENOMIC DNA]</scope>
    <source>
        <strain evidence="1 2">CG_D</strain>
    </source>
</reference>
<accession>A0A1E7XD44</accession>
<dbReference type="AlphaFoldDB" id="A0A1E7XD44"/>
<name>A0A1E7XD44_9LACO</name>
<organism evidence="1 2">
    <name type="scientific">Lentilactobacillus sunkii</name>
    <dbReference type="NCBI Taxonomy" id="481719"/>
    <lineage>
        <taxon>Bacteria</taxon>
        <taxon>Bacillati</taxon>
        <taxon>Bacillota</taxon>
        <taxon>Bacilli</taxon>
        <taxon>Lactobacillales</taxon>
        <taxon>Lactobacillaceae</taxon>
        <taxon>Lentilactobacillus</taxon>
    </lineage>
</organism>
<protein>
    <submittedName>
        <fullName evidence="1">Uncharacterized protein</fullName>
    </submittedName>
</protein>
<comment type="caution">
    <text evidence="1">The sequence shown here is derived from an EMBL/GenBank/DDBJ whole genome shotgun (WGS) entry which is preliminary data.</text>
</comment>
<proteinExistence type="predicted"/>
<dbReference type="STRING" id="481719.LASUN_10930"/>
<dbReference type="Proteomes" id="UP000177010">
    <property type="component" value="Unassembled WGS sequence"/>
</dbReference>
<evidence type="ECO:0000313" key="2">
    <source>
        <dbReference type="Proteomes" id="UP000177010"/>
    </source>
</evidence>
<dbReference type="EMBL" id="MIQE01000011">
    <property type="protein sequence ID" value="OFA11024.1"/>
    <property type="molecule type" value="Genomic_DNA"/>
</dbReference>
<gene>
    <name evidence="1" type="ORF">LASUN_10930</name>
</gene>
<evidence type="ECO:0000313" key="1">
    <source>
        <dbReference type="EMBL" id="OFA11024.1"/>
    </source>
</evidence>
<sequence length="32" mass="3730">MSNKALVSYFFDSNGIKYNMNSRFVRNVIEQG</sequence>